<keyword evidence="2" id="KW-1185">Reference proteome</keyword>
<organism evidence="2 3">
    <name type="scientific">Ditylenchus dipsaci</name>
    <dbReference type="NCBI Taxonomy" id="166011"/>
    <lineage>
        <taxon>Eukaryota</taxon>
        <taxon>Metazoa</taxon>
        <taxon>Ecdysozoa</taxon>
        <taxon>Nematoda</taxon>
        <taxon>Chromadorea</taxon>
        <taxon>Rhabditida</taxon>
        <taxon>Tylenchina</taxon>
        <taxon>Tylenchomorpha</taxon>
        <taxon>Sphaerularioidea</taxon>
        <taxon>Anguinidae</taxon>
        <taxon>Anguininae</taxon>
        <taxon>Ditylenchus</taxon>
    </lineage>
</organism>
<sequence length="121" mass="13632">MRSLKLGNITESSLTLKYVLESVHLSKVLDQDAIHSKNVELLKNALDEVKNLTTLLKAASAKENQSPEVSEYGLKRHEKTMKASDPQSTPLKLVDRNRRKRAKPTGLVFEDDDNESNEENT</sequence>
<proteinExistence type="predicted"/>
<protein>
    <submittedName>
        <fullName evidence="3">Uncharacterized protein</fullName>
    </submittedName>
</protein>
<evidence type="ECO:0000313" key="2">
    <source>
        <dbReference type="Proteomes" id="UP000887574"/>
    </source>
</evidence>
<reference evidence="3" key="1">
    <citation type="submission" date="2022-11" db="UniProtKB">
        <authorList>
            <consortium name="WormBaseParasite"/>
        </authorList>
    </citation>
    <scope>IDENTIFICATION</scope>
</reference>
<feature type="compositionally biased region" description="Acidic residues" evidence="1">
    <location>
        <begin position="109"/>
        <end position="121"/>
    </location>
</feature>
<name>A0A915DI29_9BILA</name>
<feature type="region of interest" description="Disordered" evidence="1">
    <location>
        <begin position="60"/>
        <end position="121"/>
    </location>
</feature>
<dbReference type="WBParaSite" id="jg19484">
    <property type="protein sequence ID" value="jg19484"/>
    <property type="gene ID" value="jg19484"/>
</dbReference>
<dbReference type="AlphaFoldDB" id="A0A915DI29"/>
<evidence type="ECO:0000256" key="1">
    <source>
        <dbReference type="SAM" id="MobiDB-lite"/>
    </source>
</evidence>
<dbReference type="Proteomes" id="UP000887574">
    <property type="component" value="Unplaced"/>
</dbReference>
<evidence type="ECO:0000313" key="3">
    <source>
        <dbReference type="WBParaSite" id="jg19484"/>
    </source>
</evidence>
<accession>A0A915DI29</accession>